<dbReference type="OrthoDB" id="3457556at2"/>
<accession>A0A344J9A0</accession>
<keyword evidence="3" id="KW-1185">Reference proteome</keyword>
<organism evidence="2 3">
    <name type="scientific">Solilutibacter oculi</name>
    <dbReference type="NCBI Taxonomy" id="2698682"/>
    <lineage>
        <taxon>Bacteria</taxon>
        <taxon>Pseudomonadati</taxon>
        <taxon>Pseudomonadota</taxon>
        <taxon>Gammaproteobacteria</taxon>
        <taxon>Lysobacterales</taxon>
        <taxon>Lysobacteraceae</taxon>
        <taxon>Solilutibacter</taxon>
    </lineage>
</organism>
<protein>
    <submittedName>
        <fullName evidence="2">Multidrug resistance efflux transporter family protein</fullName>
    </submittedName>
</protein>
<feature type="transmembrane region" description="Helical" evidence="1">
    <location>
        <begin position="278"/>
        <end position="298"/>
    </location>
</feature>
<feature type="transmembrane region" description="Helical" evidence="1">
    <location>
        <begin position="248"/>
        <end position="272"/>
    </location>
</feature>
<feature type="transmembrane region" description="Helical" evidence="1">
    <location>
        <begin position="118"/>
        <end position="136"/>
    </location>
</feature>
<sequence>MLIALASALFFTLTYVLNRASASEGGHWAWTACLRYFITLPLMIPLMRGRMRPLWQSMRAHPGAWLACSALGFVLFYVLLAYAADSGPSWLIAGSFQFTVIAGMLCAPFLYRDVRRKVPMSAWGIGLLILAGVMLMQVSHADGGMDRAAWIALACVLGSAILYPLGNRLLLLHLEKTGEPLDATQRVFGMTLASQPLWLLVAVYAFSQAGAPSVSQVWLAAGVALSAGVIATILFFKATGLVRDNPTALAAAEAMQAAELIFASVLGVLFLHEAWPKGGALAGGAMIVTGIVAFAWVASRPRKSDAREVQAMRSEHGA</sequence>
<dbReference type="KEGG" id="lue:DCD74_10830"/>
<feature type="transmembrane region" description="Helical" evidence="1">
    <location>
        <begin position="90"/>
        <end position="111"/>
    </location>
</feature>
<proteinExistence type="predicted"/>
<keyword evidence="1" id="KW-1133">Transmembrane helix</keyword>
<gene>
    <name evidence="2" type="ORF">DCD74_10830</name>
</gene>
<feature type="transmembrane region" description="Helical" evidence="1">
    <location>
        <begin position="148"/>
        <end position="166"/>
    </location>
</feature>
<feature type="transmembrane region" description="Helical" evidence="1">
    <location>
        <begin position="218"/>
        <end position="236"/>
    </location>
</feature>
<dbReference type="SUPFAM" id="SSF103481">
    <property type="entry name" value="Multidrug resistance efflux transporter EmrE"/>
    <property type="match status" value="1"/>
</dbReference>
<dbReference type="AlphaFoldDB" id="A0A344J9A0"/>
<keyword evidence="1" id="KW-0812">Transmembrane</keyword>
<evidence type="ECO:0000256" key="1">
    <source>
        <dbReference type="SAM" id="Phobius"/>
    </source>
</evidence>
<keyword evidence="1" id="KW-0472">Membrane</keyword>
<evidence type="ECO:0000313" key="2">
    <source>
        <dbReference type="EMBL" id="AXA85610.1"/>
    </source>
</evidence>
<evidence type="ECO:0000313" key="3">
    <source>
        <dbReference type="Proteomes" id="UP000251842"/>
    </source>
</evidence>
<dbReference type="Pfam" id="PF13536">
    <property type="entry name" value="EmrE"/>
    <property type="match status" value="1"/>
</dbReference>
<reference evidence="3" key="1">
    <citation type="submission" date="2018-05" db="EMBL/GenBank/DDBJ databases">
        <title>Luteimonas pekinense sp. nov., isolated from human Meibomian gland secretions, Beijing, China.</title>
        <authorList>
            <person name="Wen T."/>
            <person name="Bai H."/>
            <person name="Lv H."/>
        </authorList>
    </citation>
    <scope>NUCLEOTIDE SEQUENCE [LARGE SCALE GENOMIC DNA]</scope>
    <source>
        <strain evidence="3">83-4</strain>
    </source>
</reference>
<dbReference type="InterPro" id="IPR032713">
    <property type="entry name" value="EmrE"/>
</dbReference>
<dbReference type="EMBL" id="CP029556">
    <property type="protein sequence ID" value="AXA85610.1"/>
    <property type="molecule type" value="Genomic_DNA"/>
</dbReference>
<dbReference type="InterPro" id="IPR037185">
    <property type="entry name" value="EmrE-like"/>
</dbReference>
<name>A0A344J9A0_9GAMM</name>
<feature type="transmembrane region" description="Helical" evidence="1">
    <location>
        <begin position="187"/>
        <end position="206"/>
    </location>
</feature>
<dbReference type="Proteomes" id="UP000251842">
    <property type="component" value="Chromosome"/>
</dbReference>
<feature type="transmembrane region" description="Helical" evidence="1">
    <location>
        <begin position="28"/>
        <end position="44"/>
    </location>
</feature>
<feature type="transmembrane region" description="Helical" evidence="1">
    <location>
        <begin position="64"/>
        <end position="84"/>
    </location>
</feature>